<organism evidence="2 3">
    <name type="scientific">Alcaligenes endophyticus</name>
    <dbReference type="NCBI Taxonomy" id="1929088"/>
    <lineage>
        <taxon>Bacteria</taxon>
        <taxon>Pseudomonadati</taxon>
        <taxon>Pseudomonadota</taxon>
        <taxon>Betaproteobacteria</taxon>
        <taxon>Burkholderiales</taxon>
        <taxon>Alcaligenaceae</taxon>
        <taxon>Alcaligenes</taxon>
    </lineage>
</organism>
<keyword evidence="3" id="KW-1185">Reference proteome</keyword>
<dbReference type="SUPFAM" id="SSF51556">
    <property type="entry name" value="Metallo-dependent hydrolases"/>
    <property type="match status" value="1"/>
</dbReference>
<sequence>MKAHTLSFDTIFTAGTIVDGSGAPPYHADVGIRQGRISAIGDLSQALSNERIDCQGCMITPGFIDSHTHDDGYLLTHPDMMPKVSQGITTVVTGNCGISLAPVITSSPPQPLDLLGPAELFRFSSFSAWLNELKAQPAAVNVIPLLGHTSLRVAFMQDLQRTANAQEITAMQRGVDEALASGAFGLSSGLFYPPAAAATTTELLEVVQPMAALGTTIYATHLRDEADFILPAIDEALEIGAAARSTIVFSHHKLAGEHNHGRSRQTLARIDQASALQNVCLDCHPYPATSTMLRLDRVRLASRTIVTWSTAHPQYAGKDFATLEKELGMGDEELLAYLSPAGAIYFLMHEQDIKRIFAYPLTMVGSDGLPFDPHPHPRQWGTFTRVLRTMVREQSLLNWQQAIHKMTGLPARQYRLHERGLIQENYHADLVIFNPDTVTDQATFEKPVQSSRGIQSVWVAGEQVWDGQQVTGKRPGQVLTPAHLRAS</sequence>
<dbReference type="SUPFAM" id="SSF51338">
    <property type="entry name" value="Composite domain of metallo-dependent hydrolases"/>
    <property type="match status" value="1"/>
</dbReference>
<dbReference type="EMBL" id="JAJHNU010000002">
    <property type="protein sequence ID" value="MDN4121515.1"/>
    <property type="molecule type" value="Genomic_DNA"/>
</dbReference>
<accession>A0ABT8EJP7</accession>
<evidence type="ECO:0000313" key="3">
    <source>
        <dbReference type="Proteomes" id="UP001168613"/>
    </source>
</evidence>
<dbReference type="InterPro" id="IPR013108">
    <property type="entry name" value="Amidohydro_3"/>
</dbReference>
<dbReference type="InterPro" id="IPR011059">
    <property type="entry name" value="Metal-dep_hydrolase_composite"/>
</dbReference>
<evidence type="ECO:0000259" key="1">
    <source>
        <dbReference type="Pfam" id="PF07969"/>
    </source>
</evidence>
<dbReference type="PANTHER" id="PTHR11647:SF1">
    <property type="entry name" value="COLLAPSIN RESPONSE MEDIATOR PROTEIN"/>
    <property type="match status" value="1"/>
</dbReference>
<dbReference type="RefSeq" id="WP_266124188.1">
    <property type="nucleotide sequence ID" value="NZ_JAJHNU010000002.1"/>
</dbReference>
<protein>
    <submittedName>
        <fullName evidence="2">D-aminoacylase</fullName>
    </submittedName>
</protein>
<feature type="domain" description="Amidohydrolase 3" evidence="1">
    <location>
        <begin position="52"/>
        <end position="464"/>
    </location>
</feature>
<dbReference type="Gene3D" id="3.30.1490.130">
    <property type="entry name" value="D-aminoacylase. Domain 3"/>
    <property type="match status" value="1"/>
</dbReference>
<comment type="caution">
    <text evidence="2">The sequence shown here is derived from an EMBL/GenBank/DDBJ whole genome shotgun (WGS) entry which is preliminary data.</text>
</comment>
<dbReference type="Gene3D" id="2.30.40.10">
    <property type="entry name" value="Urease, subunit C, domain 1"/>
    <property type="match status" value="1"/>
</dbReference>
<dbReference type="CDD" id="cd01297">
    <property type="entry name" value="D-aminoacylase"/>
    <property type="match status" value="1"/>
</dbReference>
<dbReference type="Proteomes" id="UP001168613">
    <property type="component" value="Unassembled WGS sequence"/>
</dbReference>
<reference evidence="2" key="1">
    <citation type="submission" date="2021-11" db="EMBL/GenBank/DDBJ databases">
        <title>Draft genome sequence of Alcaligenes endophyticus type strain CCUG 75668T.</title>
        <authorList>
            <person name="Salva-Serra F."/>
            <person name="Duran R.E."/>
            <person name="Seeger M."/>
            <person name="Moore E.R.B."/>
            <person name="Jaen-Luchoro D."/>
        </authorList>
    </citation>
    <scope>NUCLEOTIDE SEQUENCE</scope>
    <source>
        <strain evidence="2">CCUG 75668</strain>
    </source>
</reference>
<dbReference type="Gene3D" id="3.20.20.140">
    <property type="entry name" value="Metal-dependent hydrolases"/>
    <property type="match status" value="1"/>
</dbReference>
<name>A0ABT8EJP7_9BURK</name>
<dbReference type="InterPro" id="IPR032466">
    <property type="entry name" value="Metal_Hydrolase"/>
</dbReference>
<dbReference type="Pfam" id="PF07969">
    <property type="entry name" value="Amidohydro_3"/>
    <property type="match status" value="1"/>
</dbReference>
<dbReference type="InterPro" id="IPR050378">
    <property type="entry name" value="Metallo-dep_Hydrolases_sf"/>
</dbReference>
<dbReference type="PANTHER" id="PTHR11647">
    <property type="entry name" value="HYDRANTOINASE/DIHYDROPYRIMIDINASE FAMILY MEMBER"/>
    <property type="match status" value="1"/>
</dbReference>
<evidence type="ECO:0000313" key="2">
    <source>
        <dbReference type="EMBL" id="MDN4121515.1"/>
    </source>
</evidence>
<dbReference type="InterPro" id="IPR023100">
    <property type="entry name" value="D-aminoacylase_insert_dom_sf"/>
</dbReference>
<gene>
    <name evidence="2" type="ORF">LMS43_09455</name>
</gene>
<proteinExistence type="predicted"/>